<dbReference type="RefSeq" id="WP_106568779.1">
    <property type="nucleotide sequence ID" value="NZ_JAUVYL010000069.1"/>
</dbReference>
<dbReference type="GO" id="GO:0032259">
    <property type="term" value="P:methylation"/>
    <property type="evidence" value="ECO:0007669"/>
    <property type="project" value="UniProtKB-KW"/>
</dbReference>
<evidence type="ECO:0000313" key="5">
    <source>
        <dbReference type="EMBL" id="PSL00460.1"/>
    </source>
</evidence>
<dbReference type="SUPFAM" id="SSF53335">
    <property type="entry name" value="S-adenosyl-L-methionine-dependent methyltransferases"/>
    <property type="match status" value="1"/>
</dbReference>
<dbReference type="PANTHER" id="PTHR43167">
    <property type="entry name" value="PUTATIVE (AFU_ORTHOLOGUE AFUA_6G01830)-RELATED"/>
    <property type="match status" value="1"/>
</dbReference>
<accession>A0A2P8DTB3</accession>
<evidence type="ECO:0000256" key="4">
    <source>
        <dbReference type="SAM" id="SignalP"/>
    </source>
</evidence>
<dbReference type="OrthoDB" id="9799672at2"/>
<keyword evidence="2 5" id="KW-0808">Transferase</keyword>
<name>A0A2P8DTB3_9BACT</name>
<dbReference type="GO" id="GO:0008171">
    <property type="term" value="F:O-methyltransferase activity"/>
    <property type="evidence" value="ECO:0007669"/>
    <property type="project" value="InterPro"/>
</dbReference>
<keyword evidence="4" id="KW-0732">Signal</keyword>
<keyword evidence="1 5" id="KW-0489">Methyltransferase</keyword>
<dbReference type="Proteomes" id="UP000240708">
    <property type="component" value="Unassembled WGS sequence"/>
</dbReference>
<evidence type="ECO:0000256" key="2">
    <source>
        <dbReference type="ARBA" id="ARBA00022679"/>
    </source>
</evidence>
<dbReference type="Pfam" id="PF01596">
    <property type="entry name" value="Methyltransf_3"/>
    <property type="match status" value="1"/>
</dbReference>
<comment type="caution">
    <text evidence="5">The sequence shown here is derived from an EMBL/GenBank/DDBJ whole genome shotgun (WGS) entry which is preliminary data.</text>
</comment>
<dbReference type="AlphaFoldDB" id="A0A2P8DTB3"/>
<organism evidence="5 6">
    <name type="scientific">Cecembia rubra</name>
    <dbReference type="NCBI Taxonomy" id="1485585"/>
    <lineage>
        <taxon>Bacteria</taxon>
        <taxon>Pseudomonadati</taxon>
        <taxon>Bacteroidota</taxon>
        <taxon>Cytophagia</taxon>
        <taxon>Cytophagales</taxon>
        <taxon>Cyclobacteriaceae</taxon>
        <taxon>Cecembia</taxon>
    </lineage>
</organism>
<sequence length="212" mass="24145">MKPSTKAFLPLCFFLLIGINHWSLAQQRAQIDQKVEKFLEEKKHQWRDLNVPFEDGKVLHDLIVSNGYTSALEVGTSTGHSTIWIAWALSKTGGKLVTIEIDERRQKQAIANLKEVGLSEYVDFRLGDAHQIVKELKGPIEFVFLDADKDWYSQYFKDLDGTIPKDGMFTAHNVLNNISGIREFMELIQANPKYETKIDRTSSSGISISKKK</sequence>
<dbReference type="InterPro" id="IPR029063">
    <property type="entry name" value="SAM-dependent_MTases_sf"/>
</dbReference>
<feature type="signal peptide" evidence="4">
    <location>
        <begin position="1"/>
        <end position="25"/>
    </location>
</feature>
<evidence type="ECO:0000256" key="1">
    <source>
        <dbReference type="ARBA" id="ARBA00022603"/>
    </source>
</evidence>
<dbReference type="EMBL" id="PYGF01000015">
    <property type="protein sequence ID" value="PSL00460.1"/>
    <property type="molecule type" value="Genomic_DNA"/>
</dbReference>
<gene>
    <name evidence="5" type="ORF">CLV48_11512</name>
</gene>
<proteinExistence type="predicted"/>
<feature type="chain" id="PRO_5015126329" evidence="4">
    <location>
        <begin position="26"/>
        <end position="212"/>
    </location>
</feature>
<evidence type="ECO:0000256" key="3">
    <source>
        <dbReference type="ARBA" id="ARBA00022691"/>
    </source>
</evidence>
<dbReference type="CDD" id="cd02440">
    <property type="entry name" value="AdoMet_MTases"/>
    <property type="match status" value="1"/>
</dbReference>
<keyword evidence="3" id="KW-0949">S-adenosyl-L-methionine</keyword>
<dbReference type="InterPro" id="IPR002935">
    <property type="entry name" value="SAM_O-MeTrfase"/>
</dbReference>
<dbReference type="PROSITE" id="PS51682">
    <property type="entry name" value="SAM_OMT_I"/>
    <property type="match status" value="1"/>
</dbReference>
<evidence type="ECO:0000313" key="6">
    <source>
        <dbReference type="Proteomes" id="UP000240708"/>
    </source>
</evidence>
<keyword evidence="6" id="KW-1185">Reference proteome</keyword>
<dbReference type="Gene3D" id="3.40.50.150">
    <property type="entry name" value="Vaccinia Virus protein VP39"/>
    <property type="match status" value="1"/>
</dbReference>
<reference evidence="5 6" key="1">
    <citation type="submission" date="2018-03" db="EMBL/GenBank/DDBJ databases">
        <title>Genomic Encyclopedia of Archaeal and Bacterial Type Strains, Phase II (KMG-II): from individual species to whole genera.</title>
        <authorList>
            <person name="Goeker M."/>
        </authorList>
    </citation>
    <scope>NUCLEOTIDE SEQUENCE [LARGE SCALE GENOMIC DNA]</scope>
    <source>
        <strain evidence="5 6">DSM 28057</strain>
    </source>
</reference>
<dbReference type="PANTHER" id="PTHR43167:SF1">
    <property type="entry name" value="PUTATIVE (AFU_ORTHOLOGUE AFUA_6G01830)-RELATED"/>
    <property type="match status" value="1"/>
</dbReference>
<protein>
    <submittedName>
        <fullName evidence="5">Putative O-methyltransferase YrrM</fullName>
    </submittedName>
</protein>